<feature type="compositionally biased region" description="Basic and acidic residues" evidence="1">
    <location>
        <begin position="16"/>
        <end position="25"/>
    </location>
</feature>
<name>A0AAJ0FQN5_9PEZI</name>
<dbReference type="EMBL" id="MU838998">
    <property type="protein sequence ID" value="KAK1771449.1"/>
    <property type="molecule type" value="Genomic_DNA"/>
</dbReference>
<dbReference type="RefSeq" id="XP_060287662.1">
    <property type="nucleotide sequence ID" value="XM_060429532.1"/>
</dbReference>
<evidence type="ECO:0000313" key="3">
    <source>
        <dbReference type="Proteomes" id="UP001244011"/>
    </source>
</evidence>
<feature type="region of interest" description="Disordered" evidence="1">
    <location>
        <begin position="1"/>
        <end position="54"/>
    </location>
</feature>
<proteinExistence type="predicted"/>
<evidence type="ECO:0000313" key="2">
    <source>
        <dbReference type="EMBL" id="KAK1771449.1"/>
    </source>
</evidence>
<comment type="caution">
    <text evidence="2">The sequence shown here is derived from an EMBL/GenBank/DDBJ whole genome shotgun (WGS) entry which is preliminary data.</text>
</comment>
<dbReference type="PANTHER" id="PTHR21581:SF6">
    <property type="entry name" value="TRAFFICKING PROTEIN PARTICLE COMPLEX SUBUNIT 12"/>
    <property type="match status" value="1"/>
</dbReference>
<evidence type="ECO:0000256" key="1">
    <source>
        <dbReference type="SAM" id="MobiDB-lite"/>
    </source>
</evidence>
<dbReference type="GO" id="GO:0030008">
    <property type="term" value="C:TRAPP complex"/>
    <property type="evidence" value="ECO:0007669"/>
    <property type="project" value="TreeGrafter"/>
</dbReference>
<gene>
    <name evidence="2" type="ORF">QBC33DRAFT_554617</name>
</gene>
<dbReference type="SUPFAM" id="SSF48452">
    <property type="entry name" value="TPR-like"/>
    <property type="match status" value="1"/>
</dbReference>
<protein>
    <submittedName>
        <fullName evidence="2">Trafficking protein particle complex subunit 12</fullName>
    </submittedName>
</protein>
<dbReference type="InterPro" id="IPR011990">
    <property type="entry name" value="TPR-like_helical_dom_sf"/>
</dbReference>
<dbReference type="AlphaFoldDB" id="A0AAJ0FQN5"/>
<dbReference type="Gene3D" id="1.25.40.10">
    <property type="entry name" value="Tetratricopeptide repeat domain"/>
    <property type="match status" value="1"/>
</dbReference>
<accession>A0AAJ0FQN5</accession>
<keyword evidence="3" id="KW-1185">Reference proteome</keyword>
<dbReference type="GeneID" id="85312719"/>
<organism evidence="2 3">
    <name type="scientific">Phialemonium atrogriseum</name>
    <dbReference type="NCBI Taxonomy" id="1093897"/>
    <lineage>
        <taxon>Eukaryota</taxon>
        <taxon>Fungi</taxon>
        <taxon>Dikarya</taxon>
        <taxon>Ascomycota</taxon>
        <taxon>Pezizomycotina</taxon>
        <taxon>Sordariomycetes</taxon>
        <taxon>Sordariomycetidae</taxon>
        <taxon>Cephalothecales</taxon>
        <taxon>Cephalothecaceae</taxon>
        <taxon>Phialemonium</taxon>
    </lineage>
</organism>
<dbReference type="GO" id="GO:0005794">
    <property type="term" value="C:Golgi apparatus"/>
    <property type="evidence" value="ECO:0007669"/>
    <property type="project" value="TreeGrafter"/>
</dbReference>
<sequence>MGGPLLSPAAPPSVPEQRDLSHLLRPETYQPLSQLSIPAPFRNSPRQPRPDTAIPDLLARGHYRAAAIAAAQELSGTGGAPPPDPADHARILDLIHVRLACLGLSAASGVAVGVAAQEARALGDVVGPSFFSSSTTTTSDANDAADDEEPPWPWPLRVLAVRLQALGFADPRRAVASYYELAAEARSRLRGATARGDNSARELWRGRLAGLGVAVAGALVEMGDLAGAARHLETLRGGVSDGGAAMVGFARALLWLHVGDVEAARACVGPGEVGEKIVAALCAMADGEYGEALAAWRELRAERPEDEMIGVNMAVCLLYVGEIQEGKSLLEGMVDAGYSSHTLLFNLATMYELCTERSRTLKAQLAERVAGMEESPMGWEKGNADFKL</sequence>
<dbReference type="PANTHER" id="PTHR21581">
    <property type="entry name" value="D-ALANYL-D-ALANINE CARBOXYPEPTIDASE"/>
    <property type="match status" value="1"/>
</dbReference>
<dbReference type="Proteomes" id="UP001244011">
    <property type="component" value="Unassembled WGS sequence"/>
</dbReference>
<reference evidence="2" key="1">
    <citation type="submission" date="2023-06" db="EMBL/GenBank/DDBJ databases">
        <title>Genome-scale phylogeny and comparative genomics of the fungal order Sordariales.</title>
        <authorList>
            <consortium name="Lawrence Berkeley National Laboratory"/>
            <person name="Hensen N."/>
            <person name="Bonometti L."/>
            <person name="Westerberg I."/>
            <person name="Brannstrom I.O."/>
            <person name="Guillou S."/>
            <person name="Cros-Aarteil S."/>
            <person name="Calhoun S."/>
            <person name="Haridas S."/>
            <person name="Kuo A."/>
            <person name="Mondo S."/>
            <person name="Pangilinan J."/>
            <person name="Riley R."/>
            <person name="Labutti K."/>
            <person name="Andreopoulos B."/>
            <person name="Lipzen A."/>
            <person name="Chen C."/>
            <person name="Yanf M."/>
            <person name="Daum C."/>
            <person name="Ng V."/>
            <person name="Clum A."/>
            <person name="Steindorff A."/>
            <person name="Ohm R."/>
            <person name="Martin F."/>
            <person name="Silar P."/>
            <person name="Natvig D."/>
            <person name="Lalanne C."/>
            <person name="Gautier V."/>
            <person name="Ament-Velasquez S.L."/>
            <person name="Kruys A."/>
            <person name="Hutchinson M.I."/>
            <person name="Powell A.J."/>
            <person name="Barry K."/>
            <person name="Miller A.N."/>
            <person name="Grigoriev I.V."/>
            <person name="Debuchy R."/>
            <person name="Gladieux P."/>
            <person name="Thoren M.H."/>
            <person name="Johannesson H."/>
        </authorList>
    </citation>
    <scope>NUCLEOTIDE SEQUENCE</scope>
    <source>
        <strain evidence="2">8032-3</strain>
    </source>
</reference>